<comment type="caution">
    <text evidence="1">The sequence shown here is derived from an EMBL/GenBank/DDBJ whole genome shotgun (WGS) entry which is preliminary data.</text>
</comment>
<gene>
    <name evidence="1" type="ORF">LOK49_LG09G01689</name>
</gene>
<keyword evidence="2" id="KW-1185">Reference proteome</keyword>
<dbReference type="EMBL" id="CM045765">
    <property type="protein sequence ID" value="KAI8000568.1"/>
    <property type="molecule type" value="Genomic_DNA"/>
</dbReference>
<proteinExistence type="predicted"/>
<protein>
    <submittedName>
        <fullName evidence="1">Cysteine-rich receptor-like protein kinase 29</fullName>
    </submittedName>
</protein>
<accession>A0ACC0GJB6</accession>
<reference evidence="1 2" key="1">
    <citation type="journal article" date="2022" name="Plant J.">
        <title>Chromosome-level genome of Camellia lanceoleosa provides a valuable resource for understanding genome evolution and self-incompatibility.</title>
        <authorList>
            <person name="Gong W."/>
            <person name="Xiao S."/>
            <person name="Wang L."/>
            <person name="Liao Z."/>
            <person name="Chang Y."/>
            <person name="Mo W."/>
            <person name="Hu G."/>
            <person name="Li W."/>
            <person name="Zhao G."/>
            <person name="Zhu H."/>
            <person name="Hu X."/>
            <person name="Ji K."/>
            <person name="Xiang X."/>
            <person name="Song Q."/>
            <person name="Yuan D."/>
            <person name="Jin S."/>
            <person name="Zhang L."/>
        </authorList>
    </citation>
    <scope>NUCLEOTIDE SEQUENCE [LARGE SCALE GENOMIC DNA]</scope>
    <source>
        <strain evidence="1">SQ_2022a</strain>
    </source>
</reference>
<name>A0ACC0GJB6_9ERIC</name>
<dbReference type="Proteomes" id="UP001060215">
    <property type="component" value="Chromosome 8"/>
</dbReference>
<organism evidence="1 2">
    <name type="scientific">Camellia lanceoleosa</name>
    <dbReference type="NCBI Taxonomy" id="1840588"/>
    <lineage>
        <taxon>Eukaryota</taxon>
        <taxon>Viridiplantae</taxon>
        <taxon>Streptophyta</taxon>
        <taxon>Embryophyta</taxon>
        <taxon>Tracheophyta</taxon>
        <taxon>Spermatophyta</taxon>
        <taxon>Magnoliopsida</taxon>
        <taxon>eudicotyledons</taxon>
        <taxon>Gunneridae</taxon>
        <taxon>Pentapetalae</taxon>
        <taxon>asterids</taxon>
        <taxon>Ericales</taxon>
        <taxon>Theaceae</taxon>
        <taxon>Camellia</taxon>
    </lineage>
</organism>
<evidence type="ECO:0000313" key="2">
    <source>
        <dbReference type="Proteomes" id="UP001060215"/>
    </source>
</evidence>
<sequence length="147" mass="16400">MGSGSQLLFLSLILTNLVADSPPPSSPPAEPAQPHVRPQGKNQRKDHNTTRTVIIIVVSVISFVIVLIVCICIFLRKRKQRKPKKNVEICKDMDEISTVESLQYDFDTISVATNNFSDANKLGQGGFGVVYWVIKYSIMNMMDPLHV</sequence>
<evidence type="ECO:0000313" key="1">
    <source>
        <dbReference type="EMBL" id="KAI8000568.1"/>
    </source>
</evidence>